<dbReference type="InterPro" id="IPR005749">
    <property type="entry name" value="Ribosomal_uL15_bac-type"/>
</dbReference>
<keyword evidence="9" id="KW-1185">Reference proteome</keyword>
<dbReference type="PROSITE" id="PS00475">
    <property type="entry name" value="RIBOSOMAL_L15"/>
    <property type="match status" value="1"/>
</dbReference>
<dbReference type="GO" id="GO:0019843">
    <property type="term" value="F:rRNA binding"/>
    <property type="evidence" value="ECO:0007669"/>
    <property type="project" value="UniProtKB-UniRule"/>
</dbReference>
<proteinExistence type="inferred from homology"/>
<dbReference type="Gene3D" id="3.100.10.10">
    <property type="match status" value="1"/>
</dbReference>
<dbReference type="InterPro" id="IPR036227">
    <property type="entry name" value="Ribosomal_uL15/eL18_sf"/>
</dbReference>
<evidence type="ECO:0000313" key="8">
    <source>
        <dbReference type="EMBL" id="ANF17207.1"/>
    </source>
</evidence>
<evidence type="ECO:0000256" key="3">
    <source>
        <dbReference type="ARBA" id="ARBA00023274"/>
    </source>
</evidence>
<dbReference type="PANTHER" id="PTHR12934:SF11">
    <property type="entry name" value="LARGE RIBOSOMAL SUBUNIT PROTEIN UL15M"/>
    <property type="match status" value="1"/>
</dbReference>
<keyword evidence="2 4" id="KW-0689">Ribosomal protein</keyword>
<dbReference type="InterPro" id="IPR030878">
    <property type="entry name" value="Ribosomal_uL15"/>
</dbReference>
<dbReference type="Pfam" id="PF00828">
    <property type="entry name" value="Ribosomal_L27A"/>
    <property type="match status" value="1"/>
</dbReference>
<feature type="domain" description="Large ribosomal subunit protein uL15/eL18" evidence="7">
    <location>
        <begin position="86"/>
        <end position="145"/>
    </location>
</feature>
<evidence type="ECO:0000256" key="5">
    <source>
        <dbReference type="RuleBase" id="RU003888"/>
    </source>
</evidence>
<dbReference type="InterPro" id="IPR001196">
    <property type="entry name" value="Ribosomal_uL15_CS"/>
</dbReference>
<dbReference type="OrthoDB" id="9810293at2"/>
<dbReference type="HAMAP" id="MF_01341">
    <property type="entry name" value="Ribosomal_uL15"/>
    <property type="match status" value="1"/>
</dbReference>
<dbReference type="NCBIfam" id="TIGR01071">
    <property type="entry name" value="rplO_bact"/>
    <property type="match status" value="1"/>
</dbReference>
<evidence type="ECO:0000313" key="9">
    <source>
        <dbReference type="Proteomes" id="UP000077654"/>
    </source>
</evidence>
<feature type="region of interest" description="Disordered" evidence="6">
    <location>
        <begin position="23"/>
        <end position="45"/>
    </location>
</feature>
<protein>
    <recommendedName>
        <fullName evidence="4">Large ribosomal subunit protein uL15</fullName>
    </recommendedName>
</protein>
<evidence type="ECO:0000256" key="1">
    <source>
        <dbReference type="ARBA" id="ARBA00007320"/>
    </source>
</evidence>
<accession>A0A172WE30</accession>
<dbReference type="GO" id="GO:0022625">
    <property type="term" value="C:cytosolic large ribosomal subunit"/>
    <property type="evidence" value="ECO:0007669"/>
    <property type="project" value="TreeGrafter"/>
</dbReference>
<dbReference type="EMBL" id="CP011299">
    <property type="protein sequence ID" value="ANF17207.1"/>
    <property type="molecule type" value="Genomic_DNA"/>
</dbReference>
<dbReference type="STRING" id="118110.XW81_02310"/>
<dbReference type="Proteomes" id="UP000077654">
    <property type="component" value="Chromosome"/>
</dbReference>
<keyword evidence="4" id="KW-0699">rRNA-binding</keyword>
<name>A0A172WE30_BUCSC</name>
<dbReference type="PANTHER" id="PTHR12934">
    <property type="entry name" value="50S RIBOSOMAL PROTEIN L15"/>
    <property type="match status" value="1"/>
</dbReference>
<evidence type="ECO:0000256" key="4">
    <source>
        <dbReference type="HAMAP-Rule" id="MF_01341"/>
    </source>
</evidence>
<dbReference type="GO" id="GO:0003735">
    <property type="term" value="F:structural constituent of ribosome"/>
    <property type="evidence" value="ECO:0007669"/>
    <property type="project" value="InterPro"/>
</dbReference>
<reference evidence="8 9" key="1">
    <citation type="submission" date="2015-04" db="EMBL/GenBank/DDBJ databases">
        <title>Buchnera aphidicola assembly.</title>
        <authorList>
            <person name="Zhang Y."/>
        </authorList>
    </citation>
    <scope>NUCLEOTIDE SEQUENCE [LARGE SCALE GENOMIC DNA]</scope>
    <source>
        <strain evidence="8 9">SC</strain>
    </source>
</reference>
<sequence>MYLNNISPEIGSRKLCKRKGRGIGSGFGKTSGRGHKGQKSRSGGKVSIRFEGGQTPLYRRIPKNGFVPLGNKKKIEIRLSDLLKFSNEIIDLKFLKKCNFLSKNVKNVKDVKIILSGIVTAPLNIRGLSLTKGAYNAVKNFGGKIWSD</sequence>
<dbReference type="AlphaFoldDB" id="A0A172WE30"/>
<dbReference type="PATRIC" id="fig|118110.3.peg.457"/>
<organism evidence="8 9">
    <name type="scientific">Buchnera aphidicola subsp. Schlechtendalia chinensis</name>
    <dbReference type="NCBI Taxonomy" id="118110"/>
    <lineage>
        <taxon>Bacteria</taxon>
        <taxon>Pseudomonadati</taxon>
        <taxon>Pseudomonadota</taxon>
        <taxon>Gammaproteobacteria</taxon>
        <taxon>Enterobacterales</taxon>
        <taxon>Erwiniaceae</taxon>
        <taxon>Buchnera</taxon>
    </lineage>
</organism>
<evidence type="ECO:0000259" key="7">
    <source>
        <dbReference type="Pfam" id="PF00828"/>
    </source>
</evidence>
<evidence type="ECO:0000256" key="6">
    <source>
        <dbReference type="SAM" id="MobiDB-lite"/>
    </source>
</evidence>
<evidence type="ECO:0000256" key="2">
    <source>
        <dbReference type="ARBA" id="ARBA00022980"/>
    </source>
</evidence>
<dbReference type="GO" id="GO:0006412">
    <property type="term" value="P:translation"/>
    <property type="evidence" value="ECO:0007669"/>
    <property type="project" value="UniProtKB-UniRule"/>
</dbReference>
<keyword evidence="3 4" id="KW-0687">Ribonucleoprotein</keyword>
<comment type="function">
    <text evidence="4">Binds to the 23S rRNA.</text>
</comment>
<comment type="subunit">
    <text evidence="4">Part of the 50S ribosomal subunit.</text>
</comment>
<comment type="similarity">
    <text evidence="1 4 5">Belongs to the universal ribosomal protein uL15 family.</text>
</comment>
<gene>
    <name evidence="4" type="primary">rplO</name>
    <name evidence="8" type="ORF">XW81_02310</name>
</gene>
<keyword evidence="4" id="KW-0694">RNA-binding</keyword>
<dbReference type="InterPro" id="IPR021131">
    <property type="entry name" value="Ribosomal_uL15/eL18"/>
</dbReference>
<dbReference type="SUPFAM" id="SSF52080">
    <property type="entry name" value="Ribosomal proteins L15p and L18e"/>
    <property type="match status" value="1"/>
</dbReference>
<dbReference type="RefSeq" id="WP_075474332.1">
    <property type="nucleotide sequence ID" value="NZ_CP011299.1"/>
</dbReference>